<feature type="transmembrane region" description="Helical" evidence="9">
    <location>
        <begin position="195"/>
        <end position="215"/>
    </location>
</feature>
<dbReference type="Proteomes" id="UP000006867">
    <property type="component" value="Chromosome"/>
</dbReference>
<keyword evidence="6 9" id="KW-1133">Transmembrane helix</keyword>
<reference evidence="11 12" key="1">
    <citation type="journal article" date="2011" name="Front. Microbiol.">
        <title>Genomic signatures of strain selection and enhancement in Bacillus atrophaeus var. globigii, a historical biowarfare simulant.</title>
        <authorList>
            <person name="Gibbons H.S."/>
            <person name="Broomall S.M."/>
            <person name="McNew L.A."/>
            <person name="Daligault H."/>
            <person name="Chapman C."/>
            <person name="Bruce D."/>
            <person name="Karavis M."/>
            <person name="Krepps M."/>
            <person name="McGregor P.A."/>
            <person name="Hong C."/>
            <person name="Park K.H."/>
            <person name="Akmal A."/>
            <person name="Feldman A."/>
            <person name="Lin J.S."/>
            <person name="Chang W.E."/>
            <person name="Higgs B.W."/>
            <person name="Demirev P."/>
            <person name="Lindquist J."/>
            <person name="Liem A."/>
            <person name="Fochler E."/>
            <person name="Read T.D."/>
            <person name="Tapia R."/>
            <person name="Johnson S."/>
            <person name="Bishop-Lilly K.A."/>
            <person name="Detter C."/>
            <person name="Han C."/>
            <person name="Sozhamannan S."/>
            <person name="Rosenzweig C.N."/>
            <person name="Skowronski E.W."/>
        </authorList>
    </citation>
    <scope>NUCLEOTIDE SEQUENCE [LARGE SCALE GENOMIC DNA]</scope>
    <source>
        <strain evidence="11 12">1942</strain>
    </source>
</reference>
<protein>
    <submittedName>
        <fullName evidence="11">Membrane platform component of the DNA transport machinery</fullName>
    </submittedName>
</protein>
<dbReference type="InterPro" id="IPR047692">
    <property type="entry name" value="T4P_ComGB"/>
</dbReference>
<dbReference type="PANTHER" id="PTHR30012">
    <property type="entry name" value="GENERAL SECRETION PATHWAY PROTEIN"/>
    <property type="match status" value="1"/>
</dbReference>
<dbReference type="RefSeq" id="WP_003325428.1">
    <property type="nucleotide sequence ID" value="NC_014639.1"/>
</dbReference>
<dbReference type="InterPro" id="IPR003004">
    <property type="entry name" value="GspF/PilC"/>
</dbReference>
<organism evidence="11 12">
    <name type="scientific">Bacillus atrophaeus (strain 1942)</name>
    <dbReference type="NCBI Taxonomy" id="720555"/>
    <lineage>
        <taxon>Bacteria</taxon>
        <taxon>Bacillati</taxon>
        <taxon>Bacillota</taxon>
        <taxon>Bacilli</taxon>
        <taxon>Bacillales</taxon>
        <taxon>Bacillaceae</taxon>
        <taxon>Bacillus</taxon>
    </lineage>
</organism>
<proteinExistence type="inferred from homology"/>
<evidence type="ECO:0000256" key="8">
    <source>
        <dbReference type="RuleBase" id="RU003923"/>
    </source>
</evidence>
<keyword evidence="5 8" id="KW-0812">Transmembrane</keyword>
<comment type="similarity">
    <text evidence="2 8">Belongs to the GSP F family.</text>
</comment>
<evidence type="ECO:0000256" key="1">
    <source>
        <dbReference type="ARBA" id="ARBA00004651"/>
    </source>
</evidence>
<keyword evidence="3 8" id="KW-0813">Transport</keyword>
<dbReference type="EMBL" id="CP002207">
    <property type="protein sequence ID" value="ADP33066.1"/>
    <property type="molecule type" value="Genomic_DNA"/>
</dbReference>
<evidence type="ECO:0000256" key="7">
    <source>
        <dbReference type="ARBA" id="ARBA00023136"/>
    </source>
</evidence>
<evidence type="ECO:0000313" key="11">
    <source>
        <dbReference type="EMBL" id="ADP33066.1"/>
    </source>
</evidence>
<evidence type="ECO:0000256" key="3">
    <source>
        <dbReference type="ARBA" id="ARBA00022448"/>
    </source>
</evidence>
<dbReference type="InterPro" id="IPR018076">
    <property type="entry name" value="T2SS_GspF_dom"/>
</dbReference>
<keyword evidence="7 9" id="KW-0472">Membrane</keyword>
<dbReference type="Gene3D" id="1.20.81.30">
    <property type="entry name" value="Type II secretion system (T2SS), domain F"/>
    <property type="match status" value="2"/>
</dbReference>
<evidence type="ECO:0000256" key="4">
    <source>
        <dbReference type="ARBA" id="ARBA00022475"/>
    </source>
</evidence>
<dbReference type="InterPro" id="IPR001992">
    <property type="entry name" value="T2SS_GspF/T4SS_PilC_CS"/>
</dbReference>
<keyword evidence="4" id="KW-1003">Cell membrane</keyword>
<feature type="transmembrane region" description="Helical" evidence="9">
    <location>
        <begin position="318"/>
        <end position="339"/>
    </location>
</feature>
<comment type="subcellular location">
    <subcellularLocation>
        <location evidence="1 8">Cell membrane</location>
        <topology evidence="1 8">Multi-pass membrane protein</topology>
    </subcellularLocation>
</comment>
<sequence>MKRIKKSWPINDQANLLNRLGDMTENGYNLLDGLRLMELQMNKRQRTEMSAAVNRLREGEPFYQVLQALAFHKEAVSICYLAEMHGELSVAMRQSGGLLERKLTQVNQLKKVIRYPIFLIFTVFVMFYILQAVIIPQFSGVYQSMNMETSRTTAVIFAFFQHVHYAVIGFVLLALGAALYYWFGFKKKSPADKMLFFVRIPILGRLVILFNSYFFSLQLSSLLKSGLSIYDSLKAFKEQSFLPFYRQEAEQIINKLRAGESIDRALYKHPCYENDFCEVVLHGQLSGQLHRELFTYSQFLMDRLERKVEKWTGILQPVIYGIVAGMILIVYLSMLLPMYQMMNQL</sequence>
<accession>A0ABM5LYV4</accession>
<evidence type="ECO:0000256" key="9">
    <source>
        <dbReference type="SAM" id="Phobius"/>
    </source>
</evidence>
<gene>
    <name evidence="11" type="ordered locus">BATR1942_10675</name>
</gene>
<dbReference type="InterPro" id="IPR042094">
    <property type="entry name" value="T2SS_GspF_sf"/>
</dbReference>
<evidence type="ECO:0000259" key="10">
    <source>
        <dbReference type="Pfam" id="PF00482"/>
    </source>
</evidence>
<dbReference type="Pfam" id="PF00482">
    <property type="entry name" value="T2SSF"/>
    <property type="match status" value="2"/>
</dbReference>
<feature type="domain" description="Type II secretion system protein GspF" evidence="10">
    <location>
        <begin position="215"/>
        <end position="337"/>
    </location>
</feature>
<dbReference type="PROSITE" id="PS00874">
    <property type="entry name" value="T2SP_F"/>
    <property type="match status" value="1"/>
</dbReference>
<dbReference type="PANTHER" id="PTHR30012:SF0">
    <property type="entry name" value="TYPE II SECRETION SYSTEM PROTEIN F-RELATED"/>
    <property type="match status" value="1"/>
</dbReference>
<feature type="transmembrane region" description="Helical" evidence="9">
    <location>
        <begin position="154"/>
        <end position="183"/>
    </location>
</feature>
<dbReference type="NCBIfam" id="NF041012">
    <property type="entry name" value="T4P_ComGB"/>
    <property type="match status" value="1"/>
</dbReference>
<name>A0ABM5LYV4_BACA1</name>
<feature type="transmembrane region" description="Helical" evidence="9">
    <location>
        <begin position="112"/>
        <end position="134"/>
    </location>
</feature>
<keyword evidence="12" id="KW-1185">Reference proteome</keyword>
<evidence type="ECO:0000256" key="5">
    <source>
        <dbReference type="ARBA" id="ARBA00022692"/>
    </source>
</evidence>
<evidence type="ECO:0000256" key="6">
    <source>
        <dbReference type="ARBA" id="ARBA00022989"/>
    </source>
</evidence>
<evidence type="ECO:0000313" key="12">
    <source>
        <dbReference type="Proteomes" id="UP000006867"/>
    </source>
</evidence>
<evidence type="ECO:0000256" key="2">
    <source>
        <dbReference type="ARBA" id="ARBA00005745"/>
    </source>
</evidence>
<feature type="domain" description="Type II secretion system protein GspF" evidence="10">
    <location>
        <begin position="17"/>
        <end position="136"/>
    </location>
</feature>